<evidence type="ECO:0000256" key="1">
    <source>
        <dbReference type="SAM" id="MobiDB-lite"/>
    </source>
</evidence>
<keyword evidence="4" id="KW-1185">Reference proteome</keyword>
<feature type="compositionally biased region" description="Polar residues" evidence="1">
    <location>
        <begin position="226"/>
        <end position="235"/>
    </location>
</feature>
<feature type="transmembrane region" description="Helical" evidence="2">
    <location>
        <begin position="264"/>
        <end position="283"/>
    </location>
</feature>
<feature type="compositionally biased region" description="Pro residues" evidence="1">
    <location>
        <begin position="119"/>
        <end position="132"/>
    </location>
</feature>
<dbReference type="EMBL" id="CP114040">
    <property type="protein sequence ID" value="WAS90429.1"/>
    <property type="molecule type" value="Genomic_DNA"/>
</dbReference>
<protein>
    <recommendedName>
        <fullName evidence="5">MJ0042 family finger-like domain-containing protein</fullName>
    </recommendedName>
</protein>
<evidence type="ECO:0000313" key="3">
    <source>
        <dbReference type="EMBL" id="WAS90429.1"/>
    </source>
</evidence>
<gene>
    <name evidence="3" type="ORF">O0S08_29930</name>
</gene>
<keyword evidence="2" id="KW-1133">Transmembrane helix</keyword>
<accession>A0ABY7GUB8</accession>
<feature type="region of interest" description="Disordered" evidence="1">
    <location>
        <begin position="74"/>
        <end position="257"/>
    </location>
</feature>
<evidence type="ECO:0008006" key="5">
    <source>
        <dbReference type="Google" id="ProtNLM"/>
    </source>
</evidence>
<proteinExistence type="predicted"/>
<keyword evidence="2" id="KW-0472">Membrane</keyword>
<feature type="compositionally biased region" description="Pro residues" evidence="1">
    <location>
        <begin position="97"/>
        <end position="111"/>
    </location>
</feature>
<dbReference type="Proteomes" id="UP001164459">
    <property type="component" value="Chromosome"/>
</dbReference>
<keyword evidence="2" id="KW-0812">Transmembrane</keyword>
<evidence type="ECO:0000256" key="2">
    <source>
        <dbReference type="SAM" id="Phobius"/>
    </source>
</evidence>
<evidence type="ECO:0000313" key="4">
    <source>
        <dbReference type="Proteomes" id="UP001164459"/>
    </source>
</evidence>
<organism evidence="3 4">
    <name type="scientific">Nannocystis punicea</name>
    <dbReference type="NCBI Taxonomy" id="2995304"/>
    <lineage>
        <taxon>Bacteria</taxon>
        <taxon>Pseudomonadati</taxon>
        <taxon>Myxococcota</taxon>
        <taxon>Polyangia</taxon>
        <taxon>Nannocystales</taxon>
        <taxon>Nannocystaceae</taxon>
        <taxon>Nannocystis</taxon>
    </lineage>
</organism>
<reference evidence="3" key="1">
    <citation type="submission" date="2022-11" db="EMBL/GenBank/DDBJ databases">
        <title>Minimal conservation of predation-associated metabolite biosynthetic gene clusters underscores biosynthetic potential of Myxococcota including descriptions for ten novel species: Archangium lansinium sp. nov., Myxococcus landrumus sp. nov., Nannocystis bai.</title>
        <authorList>
            <person name="Ahearne A."/>
            <person name="Stevens C."/>
            <person name="Dowd S."/>
        </authorList>
    </citation>
    <scope>NUCLEOTIDE SEQUENCE</scope>
    <source>
        <strain evidence="3">Fl3</strain>
    </source>
</reference>
<dbReference type="RefSeq" id="WP_269032756.1">
    <property type="nucleotide sequence ID" value="NZ_CP114040.1"/>
</dbReference>
<name>A0ABY7GUB8_9BACT</name>
<sequence>MFVLCPSCAGPFRIPADQIAPLVQIACPHCEFRMILDFEAANEPSLAEPGQLFAQGFESAEAYFSVYSHVGPQSDITPRKVEAPPPARPVEAEKPAATPPVKAPPTSPAATPPASVQTPPTPPVSAPPPPTPAAAEPPRAGNKTIIQAPKRPASMDPRAGDVAAAPTSGSSMRAGNKAADLEAAEAKVSAVQPEPRIPPHTPPAQTATSNPPAPAEPAVTAKVEQAATSNANLPTPRQEVASKPPEPEKLPIANTTPPTGSSNVVYIALVVVVIIAIVVVVVLNSKG</sequence>